<dbReference type="SUPFAM" id="SSF51556">
    <property type="entry name" value="Metallo-dependent hydrolases"/>
    <property type="match status" value="1"/>
</dbReference>
<dbReference type="EMBL" id="CP155571">
    <property type="protein sequence ID" value="XFO72195.1"/>
    <property type="molecule type" value="Genomic_DNA"/>
</dbReference>
<dbReference type="Gene3D" id="3.20.20.140">
    <property type="entry name" value="Metal-dependent hydrolases"/>
    <property type="match status" value="1"/>
</dbReference>
<reference evidence="1" key="1">
    <citation type="submission" date="2024-05" db="EMBL/GenBank/DDBJ databases">
        <title>Isolation and characterization of Sporomusa carbonis sp. nov., a carboxydotrophic hydrogenogen in the genus of Sporomusa isolated from a charcoal burning pile.</title>
        <authorList>
            <person name="Boeer T."/>
            <person name="Rosenbaum F."/>
            <person name="Eysell L."/>
            <person name="Mueller V."/>
            <person name="Daniel R."/>
            <person name="Poehlein A."/>
        </authorList>
    </citation>
    <scope>NUCLEOTIDE SEQUENCE [LARGE SCALE GENOMIC DNA]</scope>
    <source>
        <strain evidence="1">DSM 3132</strain>
    </source>
</reference>
<dbReference type="Proteomes" id="UP000216052">
    <property type="component" value="Chromosome"/>
</dbReference>
<dbReference type="InterPro" id="IPR032466">
    <property type="entry name" value="Metal_Hydrolase"/>
</dbReference>
<sequence>MELQGIIDMHIHAFPDVRERSIDDIGLVREAQRLGVRAVVIKSHWVPTMDRAWLMHKLYPDVAVFGGITLNPSVGGINPDAVKTAIKLGAKIVWLPTLFSERQRTVEGKADGVRTVINGKVVPELNEVLKLIAQENIILGTGHLTPQEIFIVVDAACKAGVRKILVNHPEHYLVNLSIKDQKTLAADYNVYFERCYAQPLGGGKYKTNFAVNLEAIKAVGYESTVIATDGGQVENPPWSEALRTYLNYLVTHGVSKEAIAVMTYENPARLLDLA</sequence>
<dbReference type="RefSeq" id="WP_093797209.1">
    <property type="nucleotide sequence ID" value="NZ_CP155571.1"/>
</dbReference>
<name>A0ABZ3J1W9_SPOA4</name>
<accession>A0ABZ3J1W9</accession>
<dbReference type="PIRSF" id="PIRSF021898">
    <property type="entry name" value="UCP021898"/>
    <property type="match status" value="1"/>
</dbReference>
<keyword evidence="2" id="KW-1185">Reference proteome</keyword>
<evidence type="ECO:0000313" key="2">
    <source>
        <dbReference type="Proteomes" id="UP000216052"/>
    </source>
</evidence>
<dbReference type="InterPro" id="IPR016797">
    <property type="entry name" value="UCP021898"/>
</dbReference>
<evidence type="ECO:0000313" key="1">
    <source>
        <dbReference type="EMBL" id="XFO72195.1"/>
    </source>
</evidence>
<protein>
    <recommendedName>
        <fullName evidence="3">Cytosolic protein</fullName>
    </recommendedName>
</protein>
<evidence type="ECO:0008006" key="3">
    <source>
        <dbReference type="Google" id="ProtNLM"/>
    </source>
</evidence>
<proteinExistence type="predicted"/>
<dbReference type="Pfam" id="PF19799">
    <property type="entry name" value="DUF6282"/>
    <property type="match status" value="1"/>
</dbReference>
<gene>
    <name evidence="1" type="ORF">SPACI_022410</name>
</gene>
<organism evidence="1 2">
    <name type="scientific">Sporomusa acidovorans (strain ATCC 49682 / DSM 3132 / Mol)</name>
    <dbReference type="NCBI Taxonomy" id="1123286"/>
    <lineage>
        <taxon>Bacteria</taxon>
        <taxon>Bacillati</taxon>
        <taxon>Bacillota</taxon>
        <taxon>Negativicutes</taxon>
        <taxon>Selenomonadales</taxon>
        <taxon>Sporomusaceae</taxon>
        <taxon>Sporomusa</taxon>
    </lineage>
</organism>
<dbReference type="InterPro" id="IPR046249">
    <property type="entry name" value="DUF6282"/>
</dbReference>